<evidence type="ECO:0000313" key="3">
    <source>
        <dbReference type="Proteomes" id="UP000541558"/>
    </source>
</evidence>
<keyword evidence="3" id="KW-1185">Reference proteome</keyword>
<organism evidence="2 3">
    <name type="scientific">Ephemerocybe angulata</name>
    <dbReference type="NCBI Taxonomy" id="980116"/>
    <lineage>
        <taxon>Eukaryota</taxon>
        <taxon>Fungi</taxon>
        <taxon>Dikarya</taxon>
        <taxon>Basidiomycota</taxon>
        <taxon>Agaricomycotina</taxon>
        <taxon>Agaricomycetes</taxon>
        <taxon>Agaricomycetidae</taxon>
        <taxon>Agaricales</taxon>
        <taxon>Agaricineae</taxon>
        <taxon>Psathyrellaceae</taxon>
        <taxon>Ephemerocybe</taxon>
    </lineage>
</organism>
<proteinExistence type="predicted"/>
<dbReference type="OrthoDB" id="10638406at2759"/>
<name>A0A8H5BTN1_9AGAR</name>
<dbReference type="EMBL" id="JAACJK010000122">
    <property type="protein sequence ID" value="KAF5329103.1"/>
    <property type="molecule type" value="Genomic_DNA"/>
</dbReference>
<evidence type="ECO:0000256" key="1">
    <source>
        <dbReference type="SAM" id="MobiDB-lite"/>
    </source>
</evidence>
<dbReference type="Proteomes" id="UP000541558">
    <property type="component" value="Unassembled WGS sequence"/>
</dbReference>
<gene>
    <name evidence="2" type="ORF">D9611_014294</name>
</gene>
<comment type="caution">
    <text evidence="2">The sequence shown here is derived from an EMBL/GenBank/DDBJ whole genome shotgun (WGS) entry which is preliminary data.</text>
</comment>
<evidence type="ECO:0000313" key="2">
    <source>
        <dbReference type="EMBL" id="KAF5329103.1"/>
    </source>
</evidence>
<sequence length="240" mass="26605">MSAQDSEGVKAGPVAKRASPRDAEFMPNVWVEHRMEQLGTKLGEQRLVSLIFGKRHSFASQPAQFAALPFPNSPLPTLSLSDLHTLEHQAAVASVAETQDPSEGRDRLYLSPYPYLPLLSRCINRPFNRLHHALHANTAPCSSLVPPALRAHRRDAAEYKKGRWEKAASPTLPSASLPGPSGVGANRRQVVQGRRRGMEHEWGWVVRTLAELFVVLLAQTMGLELQEGALLGLEYLRRRT</sequence>
<reference evidence="2 3" key="1">
    <citation type="journal article" date="2020" name="ISME J.">
        <title>Uncovering the hidden diversity of litter-decomposition mechanisms in mushroom-forming fungi.</title>
        <authorList>
            <person name="Floudas D."/>
            <person name="Bentzer J."/>
            <person name="Ahren D."/>
            <person name="Johansson T."/>
            <person name="Persson P."/>
            <person name="Tunlid A."/>
        </authorList>
    </citation>
    <scope>NUCLEOTIDE SEQUENCE [LARGE SCALE GENOMIC DNA]</scope>
    <source>
        <strain evidence="2 3">CBS 175.51</strain>
    </source>
</reference>
<feature type="region of interest" description="Disordered" evidence="1">
    <location>
        <begin position="1"/>
        <end position="20"/>
    </location>
</feature>
<feature type="region of interest" description="Disordered" evidence="1">
    <location>
        <begin position="163"/>
        <end position="185"/>
    </location>
</feature>
<protein>
    <submittedName>
        <fullName evidence="2">Uncharacterized protein</fullName>
    </submittedName>
</protein>
<accession>A0A8H5BTN1</accession>
<dbReference type="AlphaFoldDB" id="A0A8H5BTN1"/>